<dbReference type="RefSeq" id="WP_059435155.1">
    <property type="nucleotide sequence ID" value="NZ_FAVB01000002.1"/>
</dbReference>
<dbReference type="SUPFAM" id="SSF53756">
    <property type="entry name" value="UDP-Glycosyltransferase/glycogen phosphorylase"/>
    <property type="match status" value="1"/>
</dbReference>
<dbReference type="InterPro" id="IPR028098">
    <property type="entry name" value="Glyco_trans_4-like_N"/>
</dbReference>
<proteinExistence type="predicted"/>
<dbReference type="EMBL" id="FAVB01000002">
    <property type="protein sequence ID" value="CUU80138.1"/>
    <property type="molecule type" value="Genomic_DNA"/>
</dbReference>
<dbReference type="PANTHER" id="PTHR46401:SF2">
    <property type="entry name" value="GLYCOSYLTRANSFERASE WBBK-RELATED"/>
    <property type="match status" value="1"/>
</dbReference>
<keyword evidence="4" id="KW-0328">Glycosyltransferase</keyword>
<sequence>MKILIIHNKYQTNNIGGEDIVYQNELKLLVDKLGKDNIFFYEVSNDNINKFKLIFEIWFSFKHYKNIKKIIRDKHIDLVHIHNFFPLLTPSAFKAAKNAGAKTIHTLHNYRFWCISGIFYRDGYGICELCVKNKFSFQGILNKCYRKSFLQSIVAQASFWFYKMAGSFSYIDYFFVLTNFQKEKIKSLGVDSNKIILKPNGVFVSSSISLEKQNYIYVGRLEESKGICELLKIWRNLDKKFILNIVGIGDLEQKLKSEFLSENIIFHGKCDRKKTLTLISSSKYLIQPSLLYETFGLTIIEAMGFGIPVIGYNIGTRSDFIKDNVNGFLADNGKLNEIIQKSFEYKKYNDLSKNAIDTAKMYENEYIINMQIEIYKQILEDKI</sequence>
<keyword evidence="5" id="KW-1185">Reference proteome</keyword>
<dbReference type="AlphaFoldDB" id="A0A0S4S265"/>
<evidence type="ECO:0000313" key="4">
    <source>
        <dbReference type="EMBL" id="CUU80138.1"/>
    </source>
</evidence>
<evidence type="ECO:0000256" key="1">
    <source>
        <dbReference type="ARBA" id="ARBA00022679"/>
    </source>
</evidence>
<dbReference type="Proteomes" id="UP000052237">
    <property type="component" value="Unassembled WGS sequence"/>
</dbReference>
<evidence type="ECO:0000259" key="3">
    <source>
        <dbReference type="Pfam" id="PF13439"/>
    </source>
</evidence>
<gene>
    <name evidence="4" type="primary">mgtA_1</name>
    <name evidence="4" type="ORF">ERS686654_01150</name>
</gene>
<protein>
    <submittedName>
        <fullName evidence="4">Glycosyltransferase</fullName>
        <ecNumber evidence="4">2.4.1.-</ecNumber>
    </submittedName>
</protein>
<dbReference type="Pfam" id="PF13439">
    <property type="entry name" value="Glyco_transf_4"/>
    <property type="match status" value="1"/>
</dbReference>
<feature type="domain" description="Glycosyltransferase subfamily 4-like N-terminal" evidence="3">
    <location>
        <begin position="56"/>
        <end position="202"/>
    </location>
</feature>
<dbReference type="InterPro" id="IPR001296">
    <property type="entry name" value="Glyco_trans_1"/>
</dbReference>
<evidence type="ECO:0000313" key="5">
    <source>
        <dbReference type="Proteomes" id="UP000052237"/>
    </source>
</evidence>
<dbReference type="GO" id="GO:0016757">
    <property type="term" value="F:glycosyltransferase activity"/>
    <property type="evidence" value="ECO:0007669"/>
    <property type="project" value="UniProtKB-KW"/>
</dbReference>
<feature type="domain" description="Glycosyl transferase family 1" evidence="2">
    <location>
        <begin position="209"/>
        <end position="355"/>
    </location>
</feature>
<dbReference type="Gene3D" id="3.40.50.2000">
    <property type="entry name" value="Glycogen Phosphorylase B"/>
    <property type="match status" value="2"/>
</dbReference>
<dbReference type="PANTHER" id="PTHR46401">
    <property type="entry name" value="GLYCOSYLTRANSFERASE WBBK-RELATED"/>
    <property type="match status" value="1"/>
</dbReference>
<reference evidence="4 5" key="1">
    <citation type="submission" date="2015-11" db="EMBL/GenBank/DDBJ databases">
        <authorList>
            <consortium name="Pathogen Informatics"/>
        </authorList>
    </citation>
    <scope>NUCLEOTIDE SEQUENCE [LARGE SCALE GENOMIC DNA]</scope>
    <source>
        <strain evidence="4 5">006A-0059</strain>
    </source>
</reference>
<dbReference type="Pfam" id="PF00534">
    <property type="entry name" value="Glycos_transf_1"/>
    <property type="match status" value="1"/>
</dbReference>
<organism evidence="4 5">
    <name type="scientific">Campylobacter hyointestinalis subsp. hyointestinalis</name>
    <dbReference type="NCBI Taxonomy" id="91352"/>
    <lineage>
        <taxon>Bacteria</taxon>
        <taxon>Pseudomonadati</taxon>
        <taxon>Campylobacterota</taxon>
        <taxon>Epsilonproteobacteria</taxon>
        <taxon>Campylobacterales</taxon>
        <taxon>Campylobacteraceae</taxon>
        <taxon>Campylobacter</taxon>
    </lineage>
</organism>
<dbReference type="CDD" id="cd03801">
    <property type="entry name" value="GT4_PimA-like"/>
    <property type="match status" value="1"/>
</dbReference>
<accession>A0A0S4S265</accession>
<comment type="caution">
    <text evidence="4">The sequence shown here is derived from an EMBL/GenBank/DDBJ whole genome shotgun (WGS) entry which is preliminary data.</text>
</comment>
<evidence type="ECO:0000259" key="2">
    <source>
        <dbReference type="Pfam" id="PF00534"/>
    </source>
</evidence>
<name>A0A0S4S265_CAMHY</name>
<keyword evidence="1 4" id="KW-0808">Transferase</keyword>
<dbReference type="EC" id="2.4.1.-" evidence="4"/>